<dbReference type="CDD" id="cd07820">
    <property type="entry name" value="SRPBCC_3"/>
    <property type="match status" value="1"/>
</dbReference>
<protein>
    <submittedName>
        <fullName evidence="1">SRPBCC family protein</fullName>
    </submittedName>
</protein>
<proteinExistence type="predicted"/>
<accession>A0ABU3L8L6</accession>
<name>A0ABU3L8L6_9FLAO</name>
<sequence length="165" mass="19165">MKLYRLHSKQSLPISREEAWDFLSDPKNLKTITPDHMGFNMLSGGDRPMFAGQIIQYKVSPFPGYSTKWVTEITHVKEGEYFVDEQRFGPYSLWHHKHFLKSIKGGTEMEDIIDYKIPFGILGQLAHPIVVKKQLKQIFSYRERKLIELFGSMEGSAKELHFSSV</sequence>
<reference evidence="1 2" key="1">
    <citation type="submission" date="2023-09" db="EMBL/GenBank/DDBJ databases">
        <title>Novel taxa isolated from Blanes Bay.</title>
        <authorList>
            <person name="Rey-Velasco X."/>
            <person name="Lucena T."/>
        </authorList>
    </citation>
    <scope>NUCLEOTIDE SEQUENCE [LARGE SCALE GENOMIC DNA]</scope>
    <source>
        <strain evidence="1 2">S334</strain>
    </source>
</reference>
<evidence type="ECO:0000313" key="1">
    <source>
        <dbReference type="EMBL" id="MDT7830091.1"/>
    </source>
</evidence>
<evidence type="ECO:0000313" key="2">
    <source>
        <dbReference type="Proteomes" id="UP001250656"/>
    </source>
</evidence>
<keyword evidence="2" id="KW-1185">Reference proteome</keyword>
<comment type="caution">
    <text evidence="1">The sequence shown here is derived from an EMBL/GenBank/DDBJ whole genome shotgun (WGS) entry which is preliminary data.</text>
</comment>
<organism evidence="1 2">
    <name type="scientific">Pricia mediterranea</name>
    <dbReference type="NCBI Taxonomy" id="3076079"/>
    <lineage>
        <taxon>Bacteria</taxon>
        <taxon>Pseudomonadati</taxon>
        <taxon>Bacteroidota</taxon>
        <taxon>Flavobacteriia</taxon>
        <taxon>Flavobacteriales</taxon>
        <taxon>Flavobacteriaceae</taxon>
        <taxon>Pricia</taxon>
    </lineage>
</organism>
<dbReference type="InterPro" id="IPR023393">
    <property type="entry name" value="START-like_dom_sf"/>
</dbReference>
<dbReference type="RefSeq" id="WP_314016346.1">
    <property type="nucleotide sequence ID" value="NZ_JAVTTP010000001.1"/>
</dbReference>
<dbReference type="SUPFAM" id="SSF55961">
    <property type="entry name" value="Bet v1-like"/>
    <property type="match status" value="1"/>
</dbReference>
<dbReference type="EMBL" id="JAVTTP010000001">
    <property type="protein sequence ID" value="MDT7830091.1"/>
    <property type="molecule type" value="Genomic_DNA"/>
</dbReference>
<gene>
    <name evidence="1" type="ORF">RQM65_15595</name>
</gene>
<dbReference type="Gene3D" id="3.30.530.20">
    <property type="match status" value="1"/>
</dbReference>
<dbReference type="Proteomes" id="UP001250656">
    <property type="component" value="Unassembled WGS sequence"/>
</dbReference>